<dbReference type="InterPro" id="IPR041371">
    <property type="entry name" value="GH92_N"/>
</dbReference>
<dbReference type="OrthoDB" id="9804511at2"/>
<accession>A0A243WEN2</accession>
<evidence type="ECO:0000259" key="5">
    <source>
        <dbReference type="Pfam" id="PF07971"/>
    </source>
</evidence>
<dbReference type="EMBL" id="MTSE01000004">
    <property type="protein sequence ID" value="OUJ74112.1"/>
    <property type="molecule type" value="Genomic_DNA"/>
</dbReference>
<dbReference type="GO" id="GO:0006516">
    <property type="term" value="P:glycoprotein catabolic process"/>
    <property type="evidence" value="ECO:0007669"/>
    <property type="project" value="TreeGrafter"/>
</dbReference>
<dbReference type="Gene3D" id="1.20.1050.60">
    <property type="entry name" value="alpha-1,2-mannosidase"/>
    <property type="match status" value="1"/>
</dbReference>
<gene>
    <name evidence="7" type="ORF">BXP70_10235</name>
</gene>
<dbReference type="PANTHER" id="PTHR12143">
    <property type="entry name" value="PEPTIDE N-GLYCANASE PNGASE -RELATED"/>
    <property type="match status" value="1"/>
</dbReference>
<evidence type="ECO:0000256" key="2">
    <source>
        <dbReference type="ARBA" id="ARBA00011245"/>
    </source>
</evidence>
<dbReference type="InterPro" id="IPR012939">
    <property type="entry name" value="Glyco_hydro_92"/>
</dbReference>
<dbReference type="InterPro" id="IPR005887">
    <property type="entry name" value="GH92_a_mannosidase_put"/>
</dbReference>
<evidence type="ECO:0000313" key="7">
    <source>
        <dbReference type="EMBL" id="OUJ74112.1"/>
    </source>
</evidence>
<protein>
    <submittedName>
        <fullName evidence="7">Alpha-mannosidase</fullName>
    </submittedName>
</protein>
<name>A0A243WEN2_9BACT</name>
<sequence length="791" mass="87217">MKLSFPAGVLPLVLLLAVGEASAQSVLKYVNPNIGTAHSRWFFYTPAAVPYGMAKLAPSTNGHYGNASGWEAVGYDTRQNSIEGFVHFHEWQVGGVSFMPTTGELRVKPGDLDKPNSGYRSRFDRKNQVAEPGYYKVLLDDYGITAELTATKRVGFHRYTFPKNDQAHVILDIGNKQGESGEVTDASIRMVDATHVEGFVSTYPKYVQTYDPQGKVNMYFFGEISKKPASVGAFTAAGTQENKNSATGKGAGLVLNYQTAAQEKIDLKVGLSYTSIANAKANLLAEARTLTFDQARTAAQATWQRELSKIAVEGPDEQNKTKFYTGLFHALLGRGIASDVNGDYPKHGGQTGKLVASGPGPKPEFINTDAIWGGYWNLTQLWALSYPEWYGNFVNTQLQVYRDRGWFGDGLANSEYVSGVGTNFVGLAIAGAYQAGIRNYDVNLAYQAVRANELNWRNRPFGSGKMDVKAFTQYGYVPFKDSYKEEKGVWFKTDSTAAYFSNSHTLEYSFSAFAAAQMAKGLGKKADYDQLIKLSDGWKKILNPQNKLMQPKLADGTFAGNFNPFEPWRGYQEGNAMQYTFYVPQNPAGLVAALGREKFNNRLDSLFTASAKTGFGGGKEIDAFAGIKAIYNHGNQPCLHISWLFNFSGQPWLTQKWTRQICDEFYGTEPIHGYGYGQDEDQGQLGSWYVITALGLFDVKGFTDGRPIVELGSPIFSKSTIQLGNQKKLVIEAKNTSKENVYVQGAELNGKPLANCWLYRDELMQGGKLVFTMGGQPNKTWGTKTPPPSIQ</sequence>
<dbReference type="GO" id="GO:0005975">
    <property type="term" value="P:carbohydrate metabolic process"/>
    <property type="evidence" value="ECO:0007669"/>
    <property type="project" value="InterPro"/>
</dbReference>
<keyword evidence="4" id="KW-0732">Signal</keyword>
<feature type="chain" id="PRO_5011257089" evidence="4">
    <location>
        <begin position="24"/>
        <end position="791"/>
    </location>
</feature>
<dbReference type="GO" id="GO:0005829">
    <property type="term" value="C:cytosol"/>
    <property type="evidence" value="ECO:0007669"/>
    <property type="project" value="TreeGrafter"/>
</dbReference>
<proteinExistence type="predicted"/>
<dbReference type="Proteomes" id="UP000194873">
    <property type="component" value="Unassembled WGS sequence"/>
</dbReference>
<feature type="domain" description="Glycosyl hydrolase family 92 N-terminal" evidence="6">
    <location>
        <begin position="29"/>
        <end position="272"/>
    </location>
</feature>
<dbReference type="Gene3D" id="2.70.98.10">
    <property type="match status" value="1"/>
</dbReference>
<dbReference type="FunFam" id="3.30.2080.10:FF:000001">
    <property type="entry name" value="Alpha-1,2-mannosidase subfamily"/>
    <property type="match status" value="1"/>
</dbReference>
<keyword evidence="3" id="KW-0106">Calcium</keyword>
<dbReference type="PANTHER" id="PTHR12143:SF39">
    <property type="entry name" value="SECRETED PROTEIN"/>
    <property type="match status" value="1"/>
</dbReference>
<evidence type="ECO:0000256" key="3">
    <source>
        <dbReference type="ARBA" id="ARBA00022837"/>
    </source>
</evidence>
<comment type="caution">
    <text evidence="7">The sequence shown here is derived from an EMBL/GenBank/DDBJ whole genome shotgun (WGS) entry which is preliminary data.</text>
</comment>
<dbReference type="Gene3D" id="3.30.2080.10">
    <property type="entry name" value="GH92 mannosidase domain"/>
    <property type="match status" value="1"/>
</dbReference>
<dbReference type="Gene3D" id="1.20.1610.10">
    <property type="entry name" value="alpha-1,2-mannosidases domains"/>
    <property type="match status" value="1"/>
</dbReference>
<dbReference type="InterPro" id="IPR050883">
    <property type="entry name" value="PNGase"/>
</dbReference>
<dbReference type="RefSeq" id="WP_086593960.1">
    <property type="nucleotide sequence ID" value="NZ_MTSE01000004.1"/>
</dbReference>
<dbReference type="NCBIfam" id="TIGR01180">
    <property type="entry name" value="aman2_put"/>
    <property type="match status" value="1"/>
</dbReference>
<dbReference type="Pfam" id="PF17678">
    <property type="entry name" value="Glyco_hydro_92N"/>
    <property type="match status" value="1"/>
</dbReference>
<dbReference type="Pfam" id="PF07971">
    <property type="entry name" value="Glyco_hydro_92"/>
    <property type="match status" value="1"/>
</dbReference>
<comment type="cofactor">
    <cofactor evidence="1">
        <name>Ca(2+)</name>
        <dbReference type="ChEBI" id="CHEBI:29108"/>
    </cofactor>
</comment>
<evidence type="ECO:0000256" key="4">
    <source>
        <dbReference type="SAM" id="SignalP"/>
    </source>
</evidence>
<dbReference type="AlphaFoldDB" id="A0A243WEN2"/>
<dbReference type="SUPFAM" id="SSF48208">
    <property type="entry name" value="Six-hairpin glycosidases"/>
    <property type="match status" value="1"/>
</dbReference>
<feature type="signal peptide" evidence="4">
    <location>
        <begin position="1"/>
        <end position="23"/>
    </location>
</feature>
<dbReference type="InterPro" id="IPR008928">
    <property type="entry name" value="6-hairpin_glycosidase_sf"/>
</dbReference>
<feature type="domain" description="Glycosyl hydrolase family 92" evidence="5">
    <location>
        <begin position="278"/>
        <end position="774"/>
    </location>
</feature>
<dbReference type="GO" id="GO:0000224">
    <property type="term" value="F:peptide-N4-(N-acetyl-beta-glucosaminyl)asparagine amidase activity"/>
    <property type="evidence" value="ECO:0007669"/>
    <property type="project" value="TreeGrafter"/>
</dbReference>
<comment type="subunit">
    <text evidence="2">Monomer.</text>
</comment>
<dbReference type="InterPro" id="IPR014718">
    <property type="entry name" value="GH-type_carb-bd"/>
</dbReference>
<reference evidence="7 8" key="1">
    <citation type="submission" date="2017-01" db="EMBL/GenBank/DDBJ databases">
        <title>A new Hymenobacter.</title>
        <authorList>
            <person name="Liang Y."/>
            <person name="Feng F."/>
        </authorList>
    </citation>
    <scope>NUCLEOTIDE SEQUENCE [LARGE SCALE GENOMIC DNA]</scope>
    <source>
        <strain evidence="7">MIMBbqt21</strain>
    </source>
</reference>
<evidence type="ECO:0000313" key="8">
    <source>
        <dbReference type="Proteomes" id="UP000194873"/>
    </source>
</evidence>
<organism evidence="7 8">
    <name type="scientific">Hymenobacter crusticola</name>
    <dbReference type="NCBI Taxonomy" id="1770526"/>
    <lineage>
        <taxon>Bacteria</taxon>
        <taxon>Pseudomonadati</taxon>
        <taxon>Bacteroidota</taxon>
        <taxon>Cytophagia</taxon>
        <taxon>Cytophagales</taxon>
        <taxon>Hymenobacteraceae</taxon>
        <taxon>Hymenobacter</taxon>
    </lineage>
</organism>
<evidence type="ECO:0000259" key="6">
    <source>
        <dbReference type="Pfam" id="PF17678"/>
    </source>
</evidence>
<keyword evidence="8" id="KW-1185">Reference proteome</keyword>
<evidence type="ECO:0000256" key="1">
    <source>
        <dbReference type="ARBA" id="ARBA00001913"/>
    </source>
</evidence>
<dbReference type="GO" id="GO:0030246">
    <property type="term" value="F:carbohydrate binding"/>
    <property type="evidence" value="ECO:0007669"/>
    <property type="project" value="InterPro"/>
</dbReference>